<keyword evidence="3" id="KW-1133">Transmembrane helix</keyword>
<gene>
    <name evidence="4" type="ORF">C4520_10120</name>
</gene>
<dbReference type="EMBL" id="QZKU01000068">
    <property type="protein sequence ID" value="RJP21360.1"/>
    <property type="molecule type" value="Genomic_DNA"/>
</dbReference>
<evidence type="ECO:0000256" key="3">
    <source>
        <dbReference type="SAM" id="Phobius"/>
    </source>
</evidence>
<name>A0A3A4NW78_ABYX5</name>
<reference evidence="4 5" key="1">
    <citation type="journal article" date="2017" name="ISME J.">
        <title>Energy and carbon metabolisms in a deep terrestrial subsurface fluid microbial community.</title>
        <authorList>
            <person name="Momper L."/>
            <person name="Jungbluth S.P."/>
            <person name="Lee M.D."/>
            <person name="Amend J.P."/>
        </authorList>
    </citation>
    <scope>NUCLEOTIDE SEQUENCE [LARGE SCALE GENOMIC DNA]</scope>
    <source>
        <strain evidence="4">SURF_5</strain>
    </source>
</reference>
<evidence type="ECO:0000256" key="2">
    <source>
        <dbReference type="SAM" id="MobiDB-lite"/>
    </source>
</evidence>
<feature type="coiled-coil region" evidence="1">
    <location>
        <begin position="191"/>
        <end position="310"/>
    </location>
</feature>
<organism evidence="4 5">
    <name type="scientific">Abyssobacteria bacterium (strain SURF_5)</name>
    <dbReference type="NCBI Taxonomy" id="2093360"/>
    <lineage>
        <taxon>Bacteria</taxon>
        <taxon>Pseudomonadati</taxon>
        <taxon>Candidatus Hydrogenedentota</taxon>
        <taxon>Candidatus Abyssobacteria</taxon>
    </lineage>
</organism>
<feature type="region of interest" description="Disordered" evidence="2">
    <location>
        <begin position="14"/>
        <end position="36"/>
    </location>
</feature>
<accession>A0A3A4NW78</accession>
<evidence type="ECO:0000313" key="4">
    <source>
        <dbReference type="EMBL" id="RJP21360.1"/>
    </source>
</evidence>
<evidence type="ECO:0000313" key="5">
    <source>
        <dbReference type="Proteomes" id="UP000265882"/>
    </source>
</evidence>
<keyword evidence="3" id="KW-0812">Transmembrane</keyword>
<feature type="region of interest" description="Disordered" evidence="2">
    <location>
        <begin position="83"/>
        <end position="125"/>
    </location>
</feature>
<sequence>MFEKFSGFFKRFTRRQKKQSGETTIMDAKGFDEDIGLGDSFGDLSDLEQSIDKIGTAPVDSEVSVKRDASFADAGLDSAEMDFSTGASDFDEGTLSDEVSGDRISTGYEEGLPQEPEQPTFGEEGEGVPLEEFAAGAKPASPKRRFIITIAAGIIALIVGGVFQFFGWPYVGKLVGLSSAEQPTVDVETQLADERRKNVKLKAEVDEFTKMGSPAEVKNLQQQIAQARDSQGPVEELEQSYNEAREREAAYDELLKQISDLEAEMGDTRGEISRVRSRIEDARLRVIALRQQTEQEYARFRNEMGRAEIAQRLLIELEGEDHRKFQEELRNLEDYLSHLNPDQTAPAPSAGAVASDSNILGS</sequence>
<evidence type="ECO:0000256" key="1">
    <source>
        <dbReference type="SAM" id="Coils"/>
    </source>
</evidence>
<keyword evidence="3" id="KW-0472">Membrane</keyword>
<feature type="transmembrane region" description="Helical" evidence="3">
    <location>
        <begin position="146"/>
        <end position="171"/>
    </location>
</feature>
<dbReference type="AlphaFoldDB" id="A0A3A4NW78"/>
<comment type="caution">
    <text evidence="4">The sequence shown here is derived from an EMBL/GenBank/DDBJ whole genome shotgun (WGS) entry which is preliminary data.</text>
</comment>
<dbReference type="Proteomes" id="UP000265882">
    <property type="component" value="Unassembled WGS sequence"/>
</dbReference>
<protein>
    <submittedName>
        <fullName evidence="4">Uncharacterized protein</fullName>
    </submittedName>
</protein>
<feature type="region of interest" description="Disordered" evidence="2">
    <location>
        <begin position="339"/>
        <end position="362"/>
    </location>
</feature>
<keyword evidence="1" id="KW-0175">Coiled coil</keyword>
<proteinExistence type="predicted"/>